<feature type="region of interest" description="Disordered" evidence="1">
    <location>
        <begin position="182"/>
        <end position="235"/>
    </location>
</feature>
<dbReference type="EMBL" id="AZHC01000030">
    <property type="protein sequence ID" value="OAA37411.1"/>
    <property type="molecule type" value="Genomic_DNA"/>
</dbReference>
<feature type="signal peptide" evidence="2">
    <location>
        <begin position="1"/>
        <end position="17"/>
    </location>
</feature>
<reference evidence="3 4" key="1">
    <citation type="journal article" date="2016" name="Genome Biol. Evol.">
        <title>Divergent and convergent evolution of fungal pathogenicity.</title>
        <authorList>
            <person name="Shang Y."/>
            <person name="Xiao G."/>
            <person name="Zheng P."/>
            <person name="Cen K."/>
            <person name="Zhan S."/>
            <person name="Wang C."/>
        </authorList>
    </citation>
    <scope>NUCLEOTIDE SEQUENCE [LARGE SCALE GENOMIC DNA]</scope>
    <source>
        <strain evidence="3 4">RCEF 4871</strain>
    </source>
</reference>
<dbReference type="Proteomes" id="UP000243498">
    <property type="component" value="Unassembled WGS sequence"/>
</dbReference>
<feature type="compositionally biased region" description="Basic and acidic residues" evidence="1">
    <location>
        <begin position="224"/>
        <end position="235"/>
    </location>
</feature>
<feature type="region of interest" description="Disordered" evidence="1">
    <location>
        <begin position="147"/>
        <end position="166"/>
    </location>
</feature>
<keyword evidence="2" id="KW-0732">Signal</keyword>
<accession>A0A166Z0H2</accession>
<feature type="compositionally biased region" description="Low complexity" evidence="1">
    <location>
        <begin position="201"/>
        <end position="223"/>
    </location>
</feature>
<evidence type="ECO:0000313" key="4">
    <source>
        <dbReference type="Proteomes" id="UP000243498"/>
    </source>
</evidence>
<feature type="chain" id="PRO_5007882988" description="Secreted protein" evidence="2">
    <location>
        <begin position="18"/>
        <end position="235"/>
    </location>
</feature>
<evidence type="ECO:0008006" key="5">
    <source>
        <dbReference type="Google" id="ProtNLM"/>
    </source>
</evidence>
<organism evidence="3 4">
    <name type="scientific">Metarhizium rileyi (strain RCEF 4871)</name>
    <name type="common">Nomuraea rileyi</name>
    <dbReference type="NCBI Taxonomy" id="1649241"/>
    <lineage>
        <taxon>Eukaryota</taxon>
        <taxon>Fungi</taxon>
        <taxon>Dikarya</taxon>
        <taxon>Ascomycota</taxon>
        <taxon>Pezizomycotina</taxon>
        <taxon>Sordariomycetes</taxon>
        <taxon>Hypocreomycetidae</taxon>
        <taxon>Hypocreales</taxon>
        <taxon>Clavicipitaceae</taxon>
        <taxon>Metarhizium</taxon>
    </lineage>
</organism>
<protein>
    <recommendedName>
        <fullName evidence="5">Secreted protein</fullName>
    </recommendedName>
</protein>
<feature type="compositionally biased region" description="Polar residues" evidence="1">
    <location>
        <begin position="187"/>
        <end position="196"/>
    </location>
</feature>
<keyword evidence="4" id="KW-1185">Reference proteome</keyword>
<evidence type="ECO:0000256" key="2">
    <source>
        <dbReference type="SAM" id="SignalP"/>
    </source>
</evidence>
<evidence type="ECO:0000313" key="3">
    <source>
        <dbReference type="EMBL" id="OAA37411.1"/>
    </source>
</evidence>
<gene>
    <name evidence="3" type="ORF">NOR_07110</name>
</gene>
<proteinExistence type="predicted"/>
<comment type="caution">
    <text evidence="3">The sequence shown here is derived from an EMBL/GenBank/DDBJ whole genome shotgun (WGS) entry which is preliminary data.</text>
</comment>
<dbReference type="AlphaFoldDB" id="A0A166Z0H2"/>
<sequence>MKCAIVIATALAGPGLAVSVLPADSGRDGFQVLRRSDDTDVVRHAATARSRFDNVVNQYIKQFQDAKSIEWARCIKQEETETCRDVLRARNAEFEDFIKTEVPNCRDQFKSCNSDDCISELYVLCSNVVQQKMNKLPRYESSALADLVDARPGPDKNSPAGPIKDIENDHHLQDVQVDQAISDKNTHANYIKNTENGSGGSSASPSISSSEAGSAKGAKAGSSRCRDQKVKTPAA</sequence>
<name>A0A166Z0H2_METRR</name>
<evidence type="ECO:0000256" key="1">
    <source>
        <dbReference type="SAM" id="MobiDB-lite"/>
    </source>
</evidence>